<organism evidence="6 7">
    <name type="scientific">Solanum tuberosum</name>
    <name type="common">Potato</name>
    <dbReference type="NCBI Taxonomy" id="4113"/>
    <lineage>
        <taxon>Eukaryota</taxon>
        <taxon>Viridiplantae</taxon>
        <taxon>Streptophyta</taxon>
        <taxon>Embryophyta</taxon>
        <taxon>Tracheophyta</taxon>
        <taxon>Spermatophyta</taxon>
        <taxon>Magnoliopsida</taxon>
        <taxon>eudicotyledons</taxon>
        <taxon>Gunneridae</taxon>
        <taxon>Pentapetalae</taxon>
        <taxon>asterids</taxon>
        <taxon>lamiids</taxon>
        <taxon>Solanales</taxon>
        <taxon>Solanaceae</taxon>
        <taxon>Solanoideae</taxon>
        <taxon>Solaneae</taxon>
        <taxon>Solanum</taxon>
    </lineage>
</organism>
<comment type="similarity">
    <text evidence="2">Belongs to the eukaryotic RPA49/POLR1E RNA polymerase subunit family.</text>
</comment>
<dbReference type="PANTHER" id="PTHR14440">
    <property type="entry name" value="DNA-DIRECTED RNA POLYMERASE I SUBUNIT RPA49"/>
    <property type="match status" value="1"/>
</dbReference>
<proteinExistence type="inferred from homology"/>
<dbReference type="GO" id="GO:0006362">
    <property type="term" value="P:transcription elongation by RNA polymerase I"/>
    <property type="evidence" value="ECO:0000318"/>
    <property type="project" value="GO_Central"/>
</dbReference>
<dbReference type="eggNOG" id="KOG4183">
    <property type="taxonomic scope" value="Eukaryota"/>
</dbReference>
<comment type="subcellular location">
    <subcellularLocation>
        <location evidence="1">Nucleus</location>
        <location evidence="1">Nucleolus</location>
    </subcellularLocation>
</comment>
<dbReference type="HOGENOM" id="CLU_1498806_0_0_1"/>
<reference evidence="7" key="1">
    <citation type="journal article" date="2011" name="Nature">
        <title>Genome sequence and analysis of the tuber crop potato.</title>
        <authorList>
            <consortium name="The Potato Genome Sequencing Consortium"/>
        </authorList>
    </citation>
    <scope>NUCLEOTIDE SEQUENCE [LARGE SCALE GENOMIC DNA]</scope>
    <source>
        <strain evidence="7">cv. DM1-3 516 R44</strain>
    </source>
</reference>
<dbReference type="Proteomes" id="UP000011115">
    <property type="component" value="Unassembled WGS sequence"/>
</dbReference>
<dbReference type="STRING" id="4113.M0ZR13"/>
<keyword evidence="5" id="KW-0539">Nucleus</keyword>
<keyword evidence="4" id="KW-0804">Transcription</keyword>
<dbReference type="EnsemblPlants" id="PGSC0003DMT400006250">
    <property type="protein sequence ID" value="PGSC0003DMT400006250"/>
    <property type="gene ID" value="PGSC0003DMG400002436"/>
</dbReference>
<evidence type="ECO:0000256" key="2">
    <source>
        <dbReference type="ARBA" id="ARBA00009430"/>
    </source>
</evidence>
<dbReference type="InParanoid" id="M0ZR13"/>
<evidence type="ECO:0000256" key="1">
    <source>
        <dbReference type="ARBA" id="ARBA00004604"/>
    </source>
</evidence>
<reference evidence="6" key="2">
    <citation type="submission" date="2015-06" db="UniProtKB">
        <authorList>
            <consortium name="EnsemblPlants"/>
        </authorList>
    </citation>
    <scope>IDENTIFICATION</scope>
    <source>
        <strain evidence="6">DM1-3 516 R44</strain>
    </source>
</reference>
<evidence type="ECO:0000256" key="4">
    <source>
        <dbReference type="ARBA" id="ARBA00023163"/>
    </source>
</evidence>
<dbReference type="GO" id="GO:0001188">
    <property type="term" value="P:RNA polymerase I preinitiation complex assembly"/>
    <property type="evidence" value="ECO:0000318"/>
    <property type="project" value="GO_Central"/>
</dbReference>
<dbReference type="InterPro" id="IPR009668">
    <property type="entry name" value="RNA_pol-assoc_fac_A49-like"/>
</dbReference>
<name>M0ZR13_SOLTU</name>
<keyword evidence="3" id="KW-0240">DNA-directed RNA polymerase</keyword>
<dbReference type="AlphaFoldDB" id="M0ZR13"/>
<evidence type="ECO:0000313" key="6">
    <source>
        <dbReference type="EnsemblPlants" id="PGSC0003DMT400006250"/>
    </source>
</evidence>
<keyword evidence="7" id="KW-1185">Reference proteome</keyword>
<dbReference type="GO" id="GO:0005736">
    <property type="term" value="C:RNA polymerase I complex"/>
    <property type="evidence" value="ECO:0000318"/>
    <property type="project" value="GO_Central"/>
</dbReference>
<evidence type="ECO:0000313" key="7">
    <source>
        <dbReference type="Proteomes" id="UP000011115"/>
    </source>
</evidence>
<dbReference type="PaxDb" id="4113-PGSC0003DMT400006250"/>
<dbReference type="Gramene" id="PGSC0003DMT400006250">
    <property type="protein sequence ID" value="PGSC0003DMT400006250"/>
    <property type="gene ID" value="PGSC0003DMG400002436"/>
</dbReference>
<dbReference type="Pfam" id="PF06870">
    <property type="entry name" value="RNA_pol_I_A49"/>
    <property type="match status" value="1"/>
</dbReference>
<dbReference type="GO" id="GO:0003677">
    <property type="term" value="F:DNA binding"/>
    <property type="evidence" value="ECO:0007669"/>
    <property type="project" value="InterPro"/>
</dbReference>
<evidence type="ECO:0000256" key="3">
    <source>
        <dbReference type="ARBA" id="ARBA00022478"/>
    </source>
</evidence>
<accession>M0ZR13</accession>
<sequence length="180" mass="20780">MVDFGQHYEIRVLDGGSFIFVSLRMSSFFWKLNSLRQQEDTRNQKEFDRNIAGEINKEALEVVVTIDSTQNKPPHDLDAIIPTKLTCFVKFSSMFAISDSKRLPEEKATLLINYVLVLTLFADDFRSDPSDIANDLRINVVALRTYYEYLGCKLVREKNVVLATLLDPLVFPSVRRNIRR</sequence>
<evidence type="ECO:0000256" key="5">
    <source>
        <dbReference type="ARBA" id="ARBA00023242"/>
    </source>
</evidence>
<protein>
    <submittedName>
        <fullName evidence="6">DNA binding protein</fullName>
    </submittedName>
</protein>